<dbReference type="InterPro" id="IPR006970">
    <property type="entry name" value="PT"/>
</dbReference>
<evidence type="ECO:0000256" key="10">
    <source>
        <dbReference type="SAM" id="SignalP"/>
    </source>
</evidence>
<keyword evidence="9" id="KW-0472">Membrane</keyword>
<keyword evidence="9" id="KW-0812">Transmembrane</keyword>
<evidence type="ECO:0000313" key="13">
    <source>
        <dbReference type="Proteomes" id="UP001470230"/>
    </source>
</evidence>
<dbReference type="PANTHER" id="PTHR43399">
    <property type="entry name" value="SUBTILISIN-RELATED"/>
    <property type="match status" value="1"/>
</dbReference>
<evidence type="ECO:0000313" key="12">
    <source>
        <dbReference type="EMBL" id="KAK8842382.1"/>
    </source>
</evidence>
<feature type="compositionally biased region" description="Basic and acidic residues" evidence="8">
    <location>
        <begin position="979"/>
        <end position="1064"/>
    </location>
</feature>
<proteinExistence type="inferred from homology"/>
<dbReference type="PANTHER" id="PTHR43399:SF4">
    <property type="entry name" value="CELL WALL-ASSOCIATED PROTEASE"/>
    <property type="match status" value="1"/>
</dbReference>
<evidence type="ECO:0000256" key="1">
    <source>
        <dbReference type="ARBA" id="ARBA00011073"/>
    </source>
</evidence>
<protein>
    <recommendedName>
        <fullName evidence="11">Peptidase S8/S53 domain-containing protein</fullName>
    </recommendedName>
</protein>
<dbReference type="InterPro" id="IPR023828">
    <property type="entry name" value="Peptidase_S8_Ser-AS"/>
</dbReference>
<feature type="active site" description="Charge relay system" evidence="7">
    <location>
        <position position="307"/>
    </location>
</feature>
<feature type="chain" id="PRO_5045712821" description="Peptidase S8/S53 domain-containing protein" evidence="10">
    <location>
        <begin position="16"/>
        <end position="1144"/>
    </location>
</feature>
<evidence type="ECO:0000256" key="5">
    <source>
        <dbReference type="ARBA" id="ARBA00022801"/>
    </source>
</evidence>
<evidence type="ECO:0000256" key="8">
    <source>
        <dbReference type="SAM" id="MobiDB-lite"/>
    </source>
</evidence>
<feature type="active site" description="Charge relay system" evidence="7">
    <location>
        <position position="257"/>
    </location>
</feature>
<feature type="domain" description="Peptidase S8/S53" evidence="11">
    <location>
        <begin position="250"/>
        <end position="676"/>
    </location>
</feature>
<evidence type="ECO:0000256" key="9">
    <source>
        <dbReference type="SAM" id="Phobius"/>
    </source>
</evidence>
<dbReference type="PRINTS" id="PR00723">
    <property type="entry name" value="SUBTILISIN"/>
</dbReference>
<keyword evidence="9" id="KW-1133">Transmembrane helix</keyword>
<dbReference type="EMBL" id="JAPFFF010000038">
    <property type="protein sequence ID" value="KAK8842382.1"/>
    <property type="molecule type" value="Genomic_DNA"/>
</dbReference>
<keyword evidence="3 10" id="KW-0732">Signal</keyword>
<dbReference type="PROSITE" id="PS51892">
    <property type="entry name" value="SUBTILASE"/>
    <property type="match status" value="1"/>
</dbReference>
<keyword evidence="5 7" id="KW-0378">Hydrolase</keyword>
<evidence type="ECO:0000256" key="4">
    <source>
        <dbReference type="ARBA" id="ARBA00022737"/>
    </source>
</evidence>
<feature type="region of interest" description="Disordered" evidence="8">
    <location>
        <begin position="970"/>
        <end position="1082"/>
    </location>
</feature>
<evidence type="ECO:0000256" key="2">
    <source>
        <dbReference type="ARBA" id="ARBA00022670"/>
    </source>
</evidence>
<organism evidence="12 13">
    <name type="scientific">Tritrichomonas musculus</name>
    <dbReference type="NCBI Taxonomy" id="1915356"/>
    <lineage>
        <taxon>Eukaryota</taxon>
        <taxon>Metamonada</taxon>
        <taxon>Parabasalia</taxon>
        <taxon>Tritrichomonadida</taxon>
        <taxon>Tritrichomonadidae</taxon>
        <taxon>Tritrichomonas</taxon>
    </lineage>
</organism>
<keyword evidence="2 7" id="KW-0645">Protease</keyword>
<evidence type="ECO:0000256" key="6">
    <source>
        <dbReference type="ARBA" id="ARBA00022825"/>
    </source>
</evidence>
<feature type="active site" description="Charge relay system" evidence="7">
    <location>
        <position position="619"/>
    </location>
</feature>
<dbReference type="PROSITE" id="PS00138">
    <property type="entry name" value="SUBTILASE_SER"/>
    <property type="match status" value="1"/>
</dbReference>
<keyword evidence="6 7" id="KW-0720">Serine protease</keyword>
<feature type="transmembrane region" description="Helical" evidence="9">
    <location>
        <begin position="1089"/>
        <end position="1116"/>
    </location>
</feature>
<dbReference type="CDD" id="cd04842">
    <property type="entry name" value="Peptidases_S8_Kp43_protease"/>
    <property type="match status" value="1"/>
</dbReference>
<dbReference type="Pfam" id="PF04886">
    <property type="entry name" value="PT"/>
    <property type="match status" value="1"/>
</dbReference>
<comment type="caution">
    <text evidence="12">The sequence shown here is derived from an EMBL/GenBank/DDBJ whole genome shotgun (WGS) entry which is preliminary data.</text>
</comment>
<dbReference type="Gene3D" id="3.40.50.200">
    <property type="entry name" value="Peptidase S8/S53 domain"/>
    <property type="match status" value="2"/>
</dbReference>
<dbReference type="InterPro" id="IPR051048">
    <property type="entry name" value="Peptidase_S8/S53_subtilisin"/>
</dbReference>
<dbReference type="InterPro" id="IPR034058">
    <property type="entry name" value="TagA/B/C/D_pept_dom"/>
</dbReference>
<reference evidence="12 13" key="1">
    <citation type="submission" date="2024-04" db="EMBL/GenBank/DDBJ databases">
        <title>Tritrichomonas musculus Genome.</title>
        <authorList>
            <person name="Alves-Ferreira E."/>
            <person name="Grigg M."/>
            <person name="Lorenzi H."/>
            <person name="Galac M."/>
        </authorList>
    </citation>
    <scope>NUCLEOTIDE SEQUENCE [LARGE SCALE GENOMIC DNA]</scope>
    <source>
        <strain evidence="12 13">EAF2021</strain>
    </source>
</reference>
<dbReference type="InterPro" id="IPR036852">
    <property type="entry name" value="Peptidase_S8/S53_dom_sf"/>
</dbReference>
<keyword evidence="4" id="KW-0677">Repeat</keyword>
<dbReference type="Gene3D" id="2.60.120.380">
    <property type="match status" value="1"/>
</dbReference>
<feature type="signal peptide" evidence="10">
    <location>
        <begin position="1"/>
        <end position="15"/>
    </location>
</feature>
<keyword evidence="13" id="KW-1185">Reference proteome</keyword>
<dbReference type="Proteomes" id="UP001470230">
    <property type="component" value="Unassembled WGS sequence"/>
</dbReference>
<name>A0ABR2H9D2_9EUKA</name>
<dbReference type="InterPro" id="IPR015500">
    <property type="entry name" value="Peptidase_S8_subtilisin-rel"/>
</dbReference>
<evidence type="ECO:0000256" key="7">
    <source>
        <dbReference type="PROSITE-ProRule" id="PRU01240"/>
    </source>
</evidence>
<dbReference type="SUPFAM" id="SSF52743">
    <property type="entry name" value="Subtilisin-like"/>
    <property type="match status" value="1"/>
</dbReference>
<feature type="compositionally biased region" description="Polar residues" evidence="8">
    <location>
        <begin position="1065"/>
        <end position="1075"/>
    </location>
</feature>
<dbReference type="Pfam" id="PF00082">
    <property type="entry name" value="Peptidase_S8"/>
    <property type="match status" value="1"/>
</dbReference>
<gene>
    <name evidence="12" type="ORF">M9Y10_025964</name>
</gene>
<evidence type="ECO:0000259" key="11">
    <source>
        <dbReference type="Pfam" id="PF00082"/>
    </source>
</evidence>
<accession>A0ABR2H9D2</accession>
<sequence>MLLSLLFTICYSSLSSNEKNAYADQRPASFSFSTGPKRQFTLSGPQLNTETSKTSPNSAKRFLKSKQESQWYYIHPIDDDLHILQKYVNIRPDDEIIKNTFVLYLTPNQLENILPHAYIKLLEPMDKLEIIHPIKDIDSFSVTVAPNYNLPADSPLYTITRRNGDDTYIIKVNGNGLNDKEFNAMKQKVAQVLSGISGVKKVTTYSKPALQNHINIGYVQKNLQQFRRDDYSKLIIFDRYVHKHGLTGESEVITIEDSPIDFRHPMFRDDKVQIEFNKDMPNHRKFLYYKWDEDMDAWLKNLNQEEHGTHTAGTLAGKSIVSDPSHSISQLFDGTAPDAKLIYAGLYDNLTAQELEDVMNSHGSRVSSNSWGDSAKYVDELNYKYGTLALKNPHSIFIFAAGNYAISGTFSVIDPSGSKNVLCVGAASNPLLKNQQEFSIQSDTDDSILIFGNFATDLKDFEFTSDFLGTPDNQSDFVAVNYKTEDEGGNDTIACEQMNGPYIALFYGENFEAISNFVSFCQAPLSKGRFITDDVAGVEKLLKSGSKMRVRMNGNPTEVNEIKKLSVSSVGPGNKGIMKPDVSAPGENIISAKSYLANSSFICKDINDGCGLVFKYGTSMSTPIVAGGATLISQYFKSGKWIEKTELDGATLRALLINSARHPKGEKTPETFLGHGVVDLSSVLPLENDFGVQIPRQPTLPSVNENGHVTAKIDVKSAKVELQITMSYLDVMLEMSSPIPLTRDLDLVVVSPDGEIFKGDHLNDGDTQHFSTNEKVIIRKNELKVGTYTVHVFGNKFLDSKLKDAETMKQNFSVVATGDIDNKYIEFVDSTESPCKEADESHPGYCKCKSDEIGPVCQAKVIQGKLNEKIDVELEPRTLYRVQFTSDKLLDTLTFYADYYVATNAQLWLSQTCHLTPHQYESVENFVIYEEFAKTVNISDHVGKKTPELCVMIFANSDIKHQYHIMVNTSDVQAPTIEPTKEPTSEPTKEPTKEPTSEPTKEPTKEPTSEPTKEPTKEPTSEPTKEPTKEPTSEPTKEPTKEPTSEPTKEPTKEPTSEPTKEPTSEPTQNPQPSNDSEDSNGKKKRSKMLLILFIVACALGVAIIVSIIVIVVLCVKSKSGYAKMSMKSENLSSSEPLRSPLLF</sequence>
<evidence type="ECO:0000256" key="3">
    <source>
        <dbReference type="ARBA" id="ARBA00022729"/>
    </source>
</evidence>
<comment type="similarity">
    <text evidence="1 7">Belongs to the peptidase S8 family.</text>
</comment>
<dbReference type="InterPro" id="IPR000209">
    <property type="entry name" value="Peptidase_S8/S53_dom"/>
</dbReference>